<dbReference type="Pfam" id="PF06073">
    <property type="entry name" value="DUF934"/>
    <property type="match status" value="1"/>
</dbReference>
<keyword evidence="2" id="KW-1185">Reference proteome</keyword>
<dbReference type="EMBL" id="CP036501">
    <property type="protein sequence ID" value="UZP74935.1"/>
    <property type="molecule type" value="Genomic_DNA"/>
</dbReference>
<dbReference type="Proteomes" id="UP001317963">
    <property type="component" value="Chromosome"/>
</dbReference>
<name>A0ABY6Q7Q3_9GAMM</name>
<protein>
    <submittedName>
        <fullName evidence="1">DUF934 domain-containing protein</fullName>
    </submittedName>
</protein>
<proteinExistence type="predicted"/>
<accession>A0ABY6Q7Q3</accession>
<dbReference type="InterPro" id="IPR008318">
    <property type="entry name" value="UCP030820"/>
</dbReference>
<gene>
    <name evidence="1" type="ORF">E0F26_09400</name>
</gene>
<evidence type="ECO:0000313" key="2">
    <source>
        <dbReference type="Proteomes" id="UP001317963"/>
    </source>
</evidence>
<reference evidence="1 2" key="1">
    <citation type="submission" date="2019-02" db="EMBL/GenBank/DDBJ databases">
        <title>Halieaceae_genomes.</title>
        <authorList>
            <person name="Li S.-H."/>
        </authorList>
    </citation>
    <scope>NUCLEOTIDE SEQUENCE [LARGE SCALE GENOMIC DNA]</scope>
    <source>
        <strain evidence="1 2">JH123</strain>
    </source>
</reference>
<evidence type="ECO:0000313" key="1">
    <source>
        <dbReference type="EMBL" id="UZP74935.1"/>
    </source>
</evidence>
<organism evidence="1 2">
    <name type="scientific">Candidatus Paraluminiphilus aquimaris</name>
    <dbReference type="NCBI Taxonomy" id="2518994"/>
    <lineage>
        <taxon>Bacteria</taxon>
        <taxon>Pseudomonadati</taxon>
        <taxon>Pseudomonadota</taxon>
        <taxon>Gammaproteobacteria</taxon>
        <taxon>Cellvibrionales</taxon>
        <taxon>Halieaceae</taxon>
        <taxon>Candidatus Paraluminiphilus</taxon>
    </lineage>
</organism>
<sequence length="122" mass="13354">MSIVINKEGRFDNSEALDFIDIDSAIDVSQLDDLLDASGVRIIFESCGDGRFLTLGRQLRLRGYAGHIRVVGSLLPDQFPMALKLGIDSAEITEAHGARCTEDQWIAQAARTQGNYQSRLAG</sequence>
<dbReference type="RefSeq" id="WP_279241400.1">
    <property type="nucleotide sequence ID" value="NZ_CP036501.1"/>
</dbReference>